<name>A0ABM5KJQ0_DIAVI</name>
<dbReference type="Gene3D" id="1.20.58.390">
    <property type="entry name" value="Neurotransmitter-gated ion-channel transmembrane domain"/>
    <property type="match status" value="1"/>
</dbReference>
<dbReference type="InterPro" id="IPR038050">
    <property type="entry name" value="Neuro_actylchol_rec"/>
</dbReference>
<evidence type="ECO:0000259" key="8">
    <source>
        <dbReference type="Pfam" id="PF02932"/>
    </source>
</evidence>
<dbReference type="Pfam" id="PF02931">
    <property type="entry name" value="Neur_chan_LBD"/>
    <property type="match status" value="1"/>
</dbReference>
<keyword evidence="10" id="KW-1185">Reference proteome</keyword>
<dbReference type="EnsemblMetazoa" id="XM_050654477.1">
    <property type="protein sequence ID" value="XP_050510434.1"/>
    <property type="gene ID" value="LOC126887120"/>
</dbReference>
<dbReference type="Gene3D" id="2.70.170.10">
    <property type="entry name" value="Neurotransmitter-gated ion-channel ligand-binding domain"/>
    <property type="match status" value="1"/>
</dbReference>
<dbReference type="InterPro" id="IPR006029">
    <property type="entry name" value="Neurotrans-gated_channel_TM"/>
</dbReference>
<evidence type="ECO:0000256" key="4">
    <source>
        <dbReference type="ARBA" id="ARBA00023136"/>
    </source>
</evidence>
<feature type="signal peptide" evidence="6">
    <location>
        <begin position="1"/>
        <end position="22"/>
    </location>
</feature>
<keyword evidence="4 5" id="KW-0472">Membrane</keyword>
<evidence type="ECO:0000313" key="9">
    <source>
        <dbReference type="EnsemblMetazoa" id="XP_050510434.1"/>
    </source>
</evidence>
<dbReference type="CDD" id="cd19051">
    <property type="entry name" value="LGIC_TM_cation"/>
    <property type="match status" value="1"/>
</dbReference>
<evidence type="ECO:0000259" key="7">
    <source>
        <dbReference type="Pfam" id="PF02931"/>
    </source>
</evidence>
<feature type="transmembrane region" description="Helical" evidence="5">
    <location>
        <begin position="415"/>
        <end position="439"/>
    </location>
</feature>
<dbReference type="InterPro" id="IPR006201">
    <property type="entry name" value="Neur_channel"/>
</dbReference>
<feature type="transmembrane region" description="Helical" evidence="5">
    <location>
        <begin position="283"/>
        <end position="302"/>
    </location>
</feature>
<proteinExistence type="predicted"/>
<feature type="chain" id="PRO_5045744188" evidence="6">
    <location>
        <begin position="23"/>
        <end position="443"/>
    </location>
</feature>
<evidence type="ECO:0000256" key="3">
    <source>
        <dbReference type="ARBA" id="ARBA00022989"/>
    </source>
</evidence>
<keyword evidence="6" id="KW-0732">Signal</keyword>
<dbReference type="GeneID" id="126887120"/>
<feature type="domain" description="Neurotransmitter-gated ion-channel ligand-binding" evidence="7">
    <location>
        <begin position="40"/>
        <end position="249"/>
    </location>
</feature>
<dbReference type="SUPFAM" id="SSF63712">
    <property type="entry name" value="Nicotinic receptor ligand binding domain-like"/>
    <property type="match status" value="1"/>
</dbReference>
<dbReference type="RefSeq" id="XP_050510434.1">
    <property type="nucleotide sequence ID" value="XM_050654477.1"/>
</dbReference>
<keyword evidence="2 5" id="KW-0812">Transmembrane</keyword>
<protein>
    <submittedName>
        <fullName evidence="9">Uncharacterized protein</fullName>
    </submittedName>
</protein>
<reference evidence="9" key="1">
    <citation type="submission" date="2025-05" db="UniProtKB">
        <authorList>
            <consortium name="EnsemblMetazoa"/>
        </authorList>
    </citation>
    <scope>IDENTIFICATION</scope>
</reference>
<dbReference type="PRINTS" id="PR00252">
    <property type="entry name" value="NRIONCHANNEL"/>
</dbReference>
<evidence type="ECO:0000256" key="6">
    <source>
        <dbReference type="SAM" id="SignalP"/>
    </source>
</evidence>
<dbReference type="InterPro" id="IPR006202">
    <property type="entry name" value="Neur_chan_lig-bd"/>
</dbReference>
<dbReference type="PANTHER" id="PTHR18945">
    <property type="entry name" value="NEUROTRANSMITTER GATED ION CHANNEL"/>
    <property type="match status" value="1"/>
</dbReference>
<evidence type="ECO:0000256" key="2">
    <source>
        <dbReference type="ARBA" id="ARBA00022692"/>
    </source>
</evidence>
<dbReference type="Pfam" id="PF02932">
    <property type="entry name" value="Neur_chan_memb"/>
    <property type="match status" value="1"/>
</dbReference>
<organism evidence="9 10">
    <name type="scientific">Diabrotica virgifera virgifera</name>
    <name type="common">western corn rootworm</name>
    <dbReference type="NCBI Taxonomy" id="50390"/>
    <lineage>
        <taxon>Eukaryota</taxon>
        <taxon>Metazoa</taxon>
        <taxon>Ecdysozoa</taxon>
        <taxon>Arthropoda</taxon>
        <taxon>Hexapoda</taxon>
        <taxon>Insecta</taxon>
        <taxon>Pterygota</taxon>
        <taxon>Neoptera</taxon>
        <taxon>Endopterygota</taxon>
        <taxon>Coleoptera</taxon>
        <taxon>Polyphaga</taxon>
        <taxon>Cucujiformia</taxon>
        <taxon>Chrysomeloidea</taxon>
        <taxon>Chrysomelidae</taxon>
        <taxon>Galerucinae</taxon>
        <taxon>Diabroticina</taxon>
        <taxon>Diabroticites</taxon>
        <taxon>Diabrotica</taxon>
    </lineage>
</organism>
<feature type="domain" description="Neurotransmitter-gated ion-channel transmembrane" evidence="8">
    <location>
        <begin position="259"/>
        <end position="376"/>
    </location>
</feature>
<keyword evidence="3 5" id="KW-1133">Transmembrane helix</keyword>
<dbReference type="Proteomes" id="UP001652700">
    <property type="component" value="Unplaced"/>
</dbReference>
<evidence type="ECO:0000313" key="10">
    <source>
        <dbReference type="Proteomes" id="UP001652700"/>
    </source>
</evidence>
<accession>A0ABM5KJQ0</accession>
<evidence type="ECO:0000256" key="5">
    <source>
        <dbReference type="SAM" id="Phobius"/>
    </source>
</evidence>
<dbReference type="InterPro" id="IPR036719">
    <property type="entry name" value="Neuro-gated_channel_TM_sf"/>
</dbReference>
<feature type="transmembrane region" description="Helical" evidence="5">
    <location>
        <begin position="253"/>
        <end position="271"/>
    </location>
</feature>
<dbReference type="SUPFAM" id="SSF90112">
    <property type="entry name" value="Neurotransmitter-gated ion-channel transmembrane pore"/>
    <property type="match status" value="1"/>
</dbReference>
<feature type="transmembrane region" description="Helical" evidence="5">
    <location>
        <begin position="314"/>
        <end position="336"/>
    </location>
</feature>
<comment type="subcellular location">
    <subcellularLocation>
        <location evidence="1">Membrane</location>
        <topology evidence="1">Multi-pass membrane protein</topology>
    </subcellularLocation>
</comment>
<sequence length="443" mass="51040">MKRTAKMIRVLIILSICTVVYGLSSEIGTLSMWTATQCDKLRHDLLLNYDKFSRPSHHSNTTKLRFGISITHVELQEFKSTLTVHGMLKMVWNDDKLKWNASNYGNLSVLRLAEHEFWQPDIYLYNSALSASVNQYGNTHSLVYPNGEVLWVPPVQLNALCQLHLKYWPFDTQECYLMFGSWTHHGEQIDIQNYNGKDNNSVIVELMRILDTDIEWKIVEAIQYVDKKEYECCPDEVYPYVSVKLTISRVSDAYKIILVAPILLVILLTLWSFWLPPQASEKVILNGCTAVIVSLFLLYFTQKIPIMGDELPQIVQFYVHFLFISGYSMIESALVISLSRVNQAKPLPWIIKKPLTGLFGRLLGLGEYIKQTTSSHKNVEEVTDHGNHDFVHLCNGEDNYYVTKSASNISYKEDWILLAAAIDRIFFISFSLFFIIGYFCLRN</sequence>
<dbReference type="InterPro" id="IPR036734">
    <property type="entry name" value="Neur_chan_lig-bd_sf"/>
</dbReference>
<evidence type="ECO:0000256" key="1">
    <source>
        <dbReference type="ARBA" id="ARBA00004141"/>
    </source>
</evidence>